<dbReference type="SUPFAM" id="SSF54534">
    <property type="entry name" value="FKBP-like"/>
    <property type="match status" value="1"/>
</dbReference>
<dbReference type="Gene3D" id="1.10.287.460">
    <property type="entry name" value="Peptidyl-prolyl cis-trans isomerase, FKBP-type, N-terminal domain"/>
    <property type="match status" value="2"/>
</dbReference>
<evidence type="ECO:0000256" key="3">
    <source>
        <dbReference type="ARBA" id="ARBA00023110"/>
    </source>
</evidence>
<dbReference type="PANTHER" id="PTHR43811">
    <property type="entry name" value="FKBP-TYPE PEPTIDYL-PROLYL CIS-TRANS ISOMERASE FKPA"/>
    <property type="match status" value="1"/>
</dbReference>
<dbReference type="InterPro" id="IPR001179">
    <property type="entry name" value="PPIase_FKBP_dom"/>
</dbReference>
<evidence type="ECO:0000256" key="7">
    <source>
        <dbReference type="SAM" id="MobiDB-lite"/>
    </source>
</evidence>
<dbReference type="InterPro" id="IPR036944">
    <property type="entry name" value="PPIase_FKBP_N_sf"/>
</dbReference>
<evidence type="ECO:0000313" key="10">
    <source>
        <dbReference type="Proteomes" id="UP000192393"/>
    </source>
</evidence>
<dbReference type="EMBL" id="FWXS01000003">
    <property type="protein sequence ID" value="SMC51781.1"/>
    <property type="molecule type" value="Genomic_DNA"/>
</dbReference>
<keyword evidence="4 5" id="KW-0413">Isomerase</keyword>
<evidence type="ECO:0000256" key="4">
    <source>
        <dbReference type="ARBA" id="ARBA00023235"/>
    </source>
</evidence>
<feature type="compositionally biased region" description="Low complexity" evidence="7">
    <location>
        <begin position="279"/>
        <end position="306"/>
    </location>
</feature>
<dbReference type="GO" id="GO:0006457">
    <property type="term" value="P:protein folding"/>
    <property type="evidence" value="ECO:0007669"/>
    <property type="project" value="InterPro"/>
</dbReference>
<dbReference type="EC" id="5.2.1.8" evidence="6"/>
<dbReference type="GO" id="GO:0003755">
    <property type="term" value="F:peptidyl-prolyl cis-trans isomerase activity"/>
    <property type="evidence" value="ECO:0007669"/>
    <property type="project" value="UniProtKB-UniRule"/>
</dbReference>
<evidence type="ECO:0000259" key="8">
    <source>
        <dbReference type="PROSITE" id="PS50059"/>
    </source>
</evidence>
<proteinExistence type="inferred from homology"/>
<dbReference type="PROSITE" id="PS50059">
    <property type="entry name" value="FKBP_PPIASE"/>
    <property type="match status" value="1"/>
</dbReference>
<evidence type="ECO:0000256" key="6">
    <source>
        <dbReference type="RuleBase" id="RU003915"/>
    </source>
</evidence>
<dbReference type="AlphaFoldDB" id="A0A1W1ZUK1"/>
<organism evidence="9 10">
    <name type="scientific">Moheibacter sediminis</name>
    <dbReference type="NCBI Taxonomy" id="1434700"/>
    <lineage>
        <taxon>Bacteria</taxon>
        <taxon>Pseudomonadati</taxon>
        <taxon>Bacteroidota</taxon>
        <taxon>Flavobacteriia</taxon>
        <taxon>Flavobacteriales</taxon>
        <taxon>Weeksellaceae</taxon>
        <taxon>Moheibacter</taxon>
    </lineage>
</organism>
<evidence type="ECO:0000313" key="9">
    <source>
        <dbReference type="EMBL" id="SMC51781.1"/>
    </source>
</evidence>
<dbReference type="PANTHER" id="PTHR43811:SF19">
    <property type="entry name" value="39 KDA FK506-BINDING NUCLEAR PROTEIN"/>
    <property type="match status" value="1"/>
</dbReference>
<dbReference type="Proteomes" id="UP000192393">
    <property type="component" value="Unassembled WGS sequence"/>
</dbReference>
<dbReference type="InterPro" id="IPR000774">
    <property type="entry name" value="PPIase_FKBP_N"/>
</dbReference>
<keyword evidence="10" id="KW-1185">Reference proteome</keyword>
<dbReference type="STRING" id="1434700.SAMN06296427_103229"/>
<dbReference type="PROSITE" id="PS51257">
    <property type="entry name" value="PROKAR_LIPOPROTEIN"/>
    <property type="match status" value="1"/>
</dbReference>
<evidence type="ECO:0000256" key="5">
    <source>
        <dbReference type="PROSITE-ProRule" id="PRU00277"/>
    </source>
</evidence>
<protein>
    <recommendedName>
        <fullName evidence="6">Peptidyl-prolyl cis-trans isomerase</fullName>
        <ecNumber evidence="6">5.2.1.8</ecNumber>
    </recommendedName>
</protein>
<keyword evidence="3 5" id="KW-0697">Rotamase</keyword>
<dbReference type="OrthoDB" id="9814548at2"/>
<sequence>MKKIIVSAILAAVIISCNKSGGGSGASVGKLENDDQKAGYAYGLNIGQQVEQYSQSLKEDSLNYAELEKGIWDYINNSSKDRDSYAQGQSIGMAIQGFIKGQKLEGKVDPKFAVAGIMDVLKKSELKFSKDSIGMFMQTYMQSNRDKMSAENLEKGNKFLEDKKKDSKVKATASGLLYEVVKEGTGALPTATSIVKVNYKGKLIDGKVFDESKKEPVEFPLANVIPGWTEGLQLMKVGSKYKFYIPANLGYGMNGSPDGAIGPNETLEFEVELLEAKEAPAQAPQQQLTPEQIQQLMQQQQQQGGN</sequence>
<dbReference type="InterPro" id="IPR046357">
    <property type="entry name" value="PPIase_dom_sf"/>
</dbReference>
<dbReference type="RefSeq" id="WP_084016810.1">
    <property type="nucleotide sequence ID" value="NZ_FWXS01000003.1"/>
</dbReference>
<feature type="region of interest" description="Disordered" evidence="7">
    <location>
        <begin position="278"/>
        <end position="306"/>
    </location>
</feature>
<evidence type="ECO:0000256" key="2">
    <source>
        <dbReference type="ARBA" id="ARBA00006577"/>
    </source>
</evidence>
<accession>A0A1W1ZUK1</accession>
<comment type="similarity">
    <text evidence="2 6">Belongs to the FKBP-type PPIase family.</text>
</comment>
<evidence type="ECO:0000256" key="1">
    <source>
        <dbReference type="ARBA" id="ARBA00000971"/>
    </source>
</evidence>
<comment type="catalytic activity">
    <reaction evidence="1 5 6">
        <text>[protein]-peptidylproline (omega=180) = [protein]-peptidylproline (omega=0)</text>
        <dbReference type="Rhea" id="RHEA:16237"/>
        <dbReference type="Rhea" id="RHEA-COMP:10747"/>
        <dbReference type="Rhea" id="RHEA-COMP:10748"/>
        <dbReference type="ChEBI" id="CHEBI:83833"/>
        <dbReference type="ChEBI" id="CHEBI:83834"/>
        <dbReference type="EC" id="5.2.1.8"/>
    </reaction>
</comment>
<dbReference type="Gene3D" id="3.10.50.40">
    <property type="match status" value="1"/>
</dbReference>
<reference evidence="9 10" key="1">
    <citation type="submission" date="2017-04" db="EMBL/GenBank/DDBJ databases">
        <authorList>
            <person name="Afonso C.L."/>
            <person name="Miller P.J."/>
            <person name="Scott M.A."/>
            <person name="Spackman E."/>
            <person name="Goraichik I."/>
            <person name="Dimitrov K.M."/>
            <person name="Suarez D.L."/>
            <person name="Swayne D.E."/>
        </authorList>
    </citation>
    <scope>NUCLEOTIDE SEQUENCE [LARGE SCALE GENOMIC DNA]</scope>
    <source>
        <strain evidence="9 10">CGMCC 1.12708</strain>
    </source>
</reference>
<feature type="domain" description="PPIase FKBP-type" evidence="8">
    <location>
        <begin position="192"/>
        <end position="277"/>
    </location>
</feature>
<dbReference type="Pfam" id="PF00254">
    <property type="entry name" value="FKBP_C"/>
    <property type="match status" value="1"/>
</dbReference>
<dbReference type="Pfam" id="PF01346">
    <property type="entry name" value="FKBP_N"/>
    <property type="match status" value="1"/>
</dbReference>
<name>A0A1W1ZUK1_9FLAO</name>
<gene>
    <name evidence="9" type="ORF">SAMN06296427_103229</name>
</gene>